<gene>
    <name evidence="3" type="ORF">GCM10017596_26160</name>
</gene>
<name>A0A9W6MA26_9MICO</name>
<sequence length="395" mass="41553">MTLTDPPALASTATRQPGRLRRAAGWVVIAVLVLGVSLVGLQLAVQAPQRDGFDPEGRGYNGTLALAELMRQQGITVTIERDRFAAARALDDQSTLVLADPPALSDGAVEALLEEATSVVVLTGSSRMLRLLDLGSDADASGTRPQSPSCRLPELDRVGDVAPGRLFTPNPGVTACFTEGEGAGLLVSEADDRRRAIIDGSRLFTNEHLATDGNAALGLALLGQQPHVVWYVPSYTDTDLADTADVDTLGSLTPQWVTPAILLLLLAGVAAGIWRGRRFGPLVVESLPVMVRASETMLGRARLTAKAADARHAAEAVRDGTLRRLATRTGLSPQTPVDAIADAVADRLGVARGSIRDILTSPLPTTDAALVPFARHLSALEAAVDDAVRTERNTP</sequence>
<feature type="domain" description="DUF4350" evidence="2">
    <location>
        <begin position="61"/>
        <end position="222"/>
    </location>
</feature>
<keyword evidence="1" id="KW-0812">Transmembrane</keyword>
<dbReference type="InterPro" id="IPR025646">
    <property type="entry name" value="DUF4350"/>
</dbReference>
<keyword evidence="1" id="KW-1133">Transmembrane helix</keyword>
<keyword evidence="1" id="KW-0472">Membrane</keyword>
<dbReference type="EMBL" id="BSET01000002">
    <property type="protein sequence ID" value="GLK02901.1"/>
    <property type="molecule type" value="Genomic_DNA"/>
</dbReference>
<proteinExistence type="predicted"/>
<evidence type="ECO:0000313" key="3">
    <source>
        <dbReference type="EMBL" id="GLK02901.1"/>
    </source>
</evidence>
<accession>A0A9W6MA26</accession>
<comment type="caution">
    <text evidence="3">The sequence shown here is derived from an EMBL/GenBank/DDBJ whole genome shotgun (WGS) entry which is preliminary data.</text>
</comment>
<reference evidence="3" key="2">
    <citation type="submission" date="2023-01" db="EMBL/GenBank/DDBJ databases">
        <authorList>
            <person name="Sun Q."/>
            <person name="Evtushenko L."/>
        </authorList>
    </citation>
    <scope>NUCLEOTIDE SEQUENCE</scope>
    <source>
        <strain evidence="3">VKM Ac-1958</strain>
    </source>
</reference>
<dbReference type="Pfam" id="PF14258">
    <property type="entry name" value="DUF4350"/>
    <property type="match status" value="1"/>
</dbReference>
<evidence type="ECO:0000313" key="4">
    <source>
        <dbReference type="Proteomes" id="UP001142325"/>
    </source>
</evidence>
<evidence type="ECO:0000259" key="2">
    <source>
        <dbReference type="Pfam" id="PF14258"/>
    </source>
</evidence>
<dbReference type="AlphaFoldDB" id="A0A9W6MA26"/>
<dbReference type="Proteomes" id="UP001142325">
    <property type="component" value="Unassembled WGS sequence"/>
</dbReference>
<keyword evidence="4" id="KW-1185">Reference proteome</keyword>
<dbReference type="RefSeq" id="WP_271171592.1">
    <property type="nucleotide sequence ID" value="NZ_BAAAUM010000002.1"/>
</dbReference>
<protein>
    <recommendedName>
        <fullName evidence="2">DUF4350 domain-containing protein</fullName>
    </recommendedName>
</protein>
<organism evidence="3 4">
    <name type="scientific">Microbacterium keratanolyticum</name>
    <dbReference type="NCBI Taxonomy" id="67574"/>
    <lineage>
        <taxon>Bacteria</taxon>
        <taxon>Bacillati</taxon>
        <taxon>Actinomycetota</taxon>
        <taxon>Actinomycetes</taxon>
        <taxon>Micrococcales</taxon>
        <taxon>Microbacteriaceae</taxon>
        <taxon>Microbacterium</taxon>
    </lineage>
</organism>
<evidence type="ECO:0000256" key="1">
    <source>
        <dbReference type="SAM" id="Phobius"/>
    </source>
</evidence>
<reference evidence="3" key="1">
    <citation type="journal article" date="2014" name="Int. J. Syst. Evol. Microbiol.">
        <title>Complete genome sequence of Corynebacterium casei LMG S-19264T (=DSM 44701T), isolated from a smear-ripened cheese.</title>
        <authorList>
            <consortium name="US DOE Joint Genome Institute (JGI-PGF)"/>
            <person name="Walter F."/>
            <person name="Albersmeier A."/>
            <person name="Kalinowski J."/>
            <person name="Ruckert C."/>
        </authorList>
    </citation>
    <scope>NUCLEOTIDE SEQUENCE</scope>
    <source>
        <strain evidence="3">VKM Ac-1958</strain>
    </source>
</reference>
<feature type="transmembrane region" description="Helical" evidence="1">
    <location>
        <begin position="23"/>
        <end position="45"/>
    </location>
</feature>